<organism evidence="1 2">
    <name type="scientific">Pseudoalteromonas tunicata D2</name>
    <dbReference type="NCBI Taxonomy" id="87626"/>
    <lineage>
        <taxon>Bacteria</taxon>
        <taxon>Pseudomonadati</taxon>
        <taxon>Pseudomonadota</taxon>
        <taxon>Gammaproteobacteria</taxon>
        <taxon>Alteromonadales</taxon>
        <taxon>Pseudoalteromonadaceae</taxon>
        <taxon>Pseudoalteromonas</taxon>
    </lineage>
</organism>
<dbReference type="EMBL" id="AAOH01000003">
    <property type="protein sequence ID" value="EAR28762.1"/>
    <property type="molecule type" value="Genomic_DNA"/>
</dbReference>
<dbReference type="AlphaFoldDB" id="A4C847"/>
<dbReference type="STRING" id="87626.PTD2_06959"/>
<protein>
    <submittedName>
        <fullName evidence="1">Uncharacterized protein</fullName>
    </submittedName>
</protein>
<evidence type="ECO:0000313" key="1">
    <source>
        <dbReference type="EMBL" id="EAR28762.1"/>
    </source>
</evidence>
<dbReference type="HOGENOM" id="CLU_3383406_0_0_6"/>
<dbReference type="Proteomes" id="UP000006201">
    <property type="component" value="Unassembled WGS sequence"/>
</dbReference>
<reference evidence="1 2" key="1">
    <citation type="submission" date="2006-02" db="EMBL/GenBank/DDBJ databases">
        <authorList>
            <person name="Moran M.A."/>
            <person name="Kjelleberg S."/>
            <person name="Egan S."/>
            <person name="Saunders N."/>
            <person name="Thomas T."/>
            <person name="Ferriera S."/>
            <person name="Johnson J."/>
            <person name="Kravitz S."/>
            <person name="Halpern A."/>
            <person name="Remington K."/>
            <person name="Beeson K."/>
            <person name="Tran B."/>
            <person name="Rogers Y.-H."/>
            <person name="Friedman R."/>
            <person name="Venter J.C."/>
        </authorList>
    </citation>
    <scope>NUCLEOTIDE SEQUENCE [LARGE SCALE GENOMIC DNA]</scope>
    <source>
        <strain evidence="1 2">D2</strain>
    </source>
</reference>
<name>A4C847_9GAMM</name>
<evidence type="ECO:0000313" key="2">
    <source>
        <dbReference type="Proteomes" id="UP000006201"/>
    </source>
</evidence>
<keyword evidence="2" id="KW-1185">Reference proteome</keyword>
<accession>A4C847</accession>
<gene>
    <name evidence="1" type="ORF">PTD2_06959</name>
</gene>
<comment type="caution">
    <text evidence="1">The sequence shown here is derived from an EMBL/GenBank/DDBJ whole genome shotgun (WGS) entry which is preliminary data.</text>
</comment>
<sequence>MTEASDQAVMFECFGIRVNINLSAQKRVIDQNW</sequence>
<proteinExistence type="predicted"/>